<sequence>MRNGLLSKYNFAVMAATFAYGQAAPVTAEPESVVHFVQDSDYLPYMGTGKTGPTGIYTDIMREADRRMPGFRFEIHAVPWKRALYEVETGTADGVIGTYYKAKERPYIAVFSEPFNDEETFVYCKKGIAQQTWRYPMDFADLVFGNNASFQTPGPEFFDMVRAGKIGLEEALGTDENLRKLQNGRIDCYVQDGVATDGYIEAHGYDQIERVKPVKTEQAFVGFSKAFADKQGTDFIPQFNAVILAMKQDGTIKTIVRRHLGGGS</sequence>
<evidence type="ECO:0000256" key="1">
    <source>
        <dbReference type="ARBA" id="ARBA00022729"/>
    </source>
</evidence>
<evidence type="ECO:0000259" key="2">
    <source>
        <dbReference type="SMART" id="SM00062"/>
    </source>
</evidence>
<protein>
    <submittedName>
        <fullName evidence="3">Amino acid ABC transporter substrate-binding protein (PAAT family)</fullName>
    </submittedName>
</protein>
<keyword evidence="1" id="KW-0732">Signal</keyword>
<dbReference type="SUPFAM" id="SSF53850">
    <property type="entry name" value="Periplasmic binding protein-like II"/>
    <property type="match status" value="1"/>
</dbReference>
<dbReference type="Proteomes" id="UP000320593">
    <property type="component" value="Unassembled WGS sequence"/>
</dbReference>
<reference evidence="3 4" key="1">
    <citation type="submission" date="2019-07" db="EMBL/GenBank/DDBJ databases">
        <title>Genomic Encyclopedia of Archaeal and Bacterial Type Strains, Phase II (KMG-II): from individual species to whole genera.</title>
        <authorList>
            <person name="Goeker M."/>
        </authorList>
    </citation>
    <scope>NUCLEOTIDE SEQUENCE [LARGE SCALE GENOMIC DNA]</scope>
    <source>
        <strain evidence="3 4">ATCC BAA-252</strain>
    </source>
</reference>
<keyword evidence="4" id="KW-1185">Reference proteome</keyword>
<dbReference type="SMART" id="SM00062">
    <property type="entry name" value="PBPb"/>
    <property type="match status" value="1"/>
</dbReference>
<gene>
    <name evidence="3" type="ORF">JM93_01112</name>
</gene>
<dbReference type="PANTHER" id="PTHR35936">
    <property type="entry name" value="MEMBRANE-BOUND LYTIC MUREIN TRANSGLYCOSYLASE F"/>
    <property type="match status" value="1"/>
</dbReference>
<dbReference type="PANTHER" id="PTHR35936:SF25">
    <property type="entry name" value="ABC TRANSPORTER SUBSTRATE-BINDING PROTEIN"/>
    <property type="match status" value="1"/>
</dbReference>
<dbReference type="OrthoDB" id="7340028at2"/>
<dbReference type="AlphaFoldDB" id="A0A562T9B4"/>
<dbReference type="Gene3D" id="3.40.190.10">
    <property type="entry name" value="Periplasmic binding protein-like II"/>
    <property type="match status" value="2"/>
</dbReference>
<comment type="caution">
    <text evidence="3">The sequence shown here is derived from an EMBL/GenBank/DDBJ whole genome shotgun (WGS) entry which is preliminary data.</text>
</comment>
<proteinExistence type="predicted"/>
<accession>A0A562T9B4</accession>
<name>A0A562T9B4_9HYPH</name>
<dbReference type="InterPro" id="IPR001638">
    <property type="entry name" value="Solute-binding_3/MltF_N"/>
</dbReference>
<dbReference type="RefSeq" id="WP_145341170.1">
    <property type="nucleotide sequence ID" value="NZ_SMLY01000086.1"/>
</dbReference>
<organism evidence="3 4">
    <name type="scientific">Roseibium hamelinense</name>
    <dbReference type="NCBI Taxonomy" id="150831"/>
    <lineage>
        <taxon>Bacteria</taxon>
        <taxon>Pseudomonadati</taxon>
        <taxon>Pseudomonadota</taxon>
        <taxon>Alphaproteobacteria</taxon>
        <taxon>Hyphomicrobiales</taxon>
        <taxon>Stappiaceae</taxon>
        <taxon>Roseibium</taxon>
    </lineage>
</organism>
<dbReference type="Pfam" id="PF00497">
    <property type="entry name" value="SBP_bac_3"/>
    <property type="match status" value="1"/>
</dbReference>
<evidence type="ECO:0000313" key="3">
    <source>
        <dbReference type="EMBL" id="TWI90135.1"/>
    </source>
</evidence>
<feature type="domain" description="Solute-binding protein family 3/N-terminal" evidence="2">
    <location>
        <begin position="33"/>
        <end position="263"/>
    </location>
</feature>
<evidence type="ECO:0000313" key="4">
    <source>
        <dbReference type="Proteomes" id="UP000320593"/>
    </source>
</evidence>
<dbReference type="EMBL" id="VLLF01000002">
    <property type="protein sequence ID" value="TWI90135.1"/>
    <property type="molecule type" value="Genomic_DNA"/>
</dbReference>